<protein>
    <submittedName>
        <fullName evidence="1">Uncharacterized protein</fullName>
    </submittedName>
</protein>
<sequence>MLAEGGITKTDQVVVRIIKYQPDRLNAVLAAGTAQEAVELYNDVRCLPWTATRLNVRQDFGIVIDGGSLPIVIASRAQFLRAWCQGRQPHVLKVPRDASIMTVKHEVGVWQAVMDTWAATQGDADMAGVSTPPGVVGPLTRVPFSPGQHSAGKGRPVLMSAGVLMPMYAGTLEDAQIAHCDVKASNVFVDFRGEFHLDVAVTVPLEQLSVIRAEVAGLEAAASVLCEGSKGVVSLQMAITLAGERLATVEGRQCIPERIISPKARVLSTPSLCEHILSYVGRGEWAFIAAVSKTMRAAYMVTTVAAAHDDAKRRKSQLLEPALFKTAGAAAVTSAARLEYALDLGLGASHQSRRALWTTATCVAAGATGDMRVVTRAHEAGMPLNEDVLLGAASTADVGVLATLERRITQAIKRSNISILMWLLSTGAAVFGQEPFHADGTPVIRKTPSFFQNNSERDLFLESVQTMAGDEGGPVHTLLDQAVGHGRRAVVEHLHSLPGSPYKFTHRTTELAAERGHVPLLHWMYQQGAPFNVTNVAHAAMCAKQPRRTLKWLSETRMLTKHFLSGDVGASLLLRALERRKYLTAAWLLHMDAPWTGDLGACAANGSLFATAAVWAAEHKIPWGSWTDASVAVAEDEES</sequence>
<dbReference type="AlphaFoldDB" id="A0A836CDV3"/>
<organism evidence="1 2">
    <name type="scientific">Tribonema minus</name>
    <dbReference type="NCBI Taxonomy" id="303371"/>
    <lineage>
        <taxon>Eukaryota</taxon>
        <taxon>Sar</taxon>
        <taxon>Stramenopiles</taxon>
        <taxon>Ochrophyta</taxon>
        <taxon>PX clade</taxon>
        <taxon>Xanthophyceae</taxon>
        <taxon>Tribonematales</taxon>
        <taxon>Tribonemataceae</taxon>
        <taxon>Tribonema</taxon>
    </lineage>
</organism>
<evidence type="ECO:0000313" key="1">
    <source>
        <dbReference type="EMBL" id="KAG5182112.1"/>
    </source>
</evidence>
<keyword evidence="2" id="KW-1185">Reference proteome</keyword>
<gene>
    <name evidence="1" type="ORF">JKP88DRAFT_278344</name>
</gene>
<dbReference type="Proteomes" id="UP000664859">
    <property type="component" value="Unassembled WGS sequence"/>
</dbReference>
<reference evidence="1" key="1">
    <citation type="submission" date="2021-02" db="EMBL/GenBank/DDBJ databases">
        <title>First Annotated Genome of the Yellow-green Alga Tribonema minus.</title>
        <authorList>
            <person name="Mahan K.M."/>
        </authorList>
    </citation>
    <scope>NUCLEOTIDE SEQUENCE</scope>
    <source>
        <strain evidence="1">UTEX B ZZ1240</strain>
    </source>
</reference>
<proteinExistence type="predicted"/>
<dbReference type="EMBL" id="JAFCMP010000268">
    <property type="protein sequence ID" value="KAG5182112.1"/>
    <property type="molecule type" value="Genomic_DNA"/>
</dbReference>
<evidence type="ECO:0000313" key="2">
    <source>
        <dbReference type="Proteomes" id="UP000664859"/>
    </source>
</evidence>
<name>A0A836CDV3_9STRA</name>
<accession>A0A836CDV3</accession>
<comment type="caution">
    <text evidence="1">The sequence shown here is derived from an EMBL/GenBank/DDBJ whole genome shotgun (WGS) entry which is preliminary data.</text>
</comment>